<dbReference type="OMA" id="SHAFVQM"/>
<name>H3GX24_PHYRM</name>
<feature type="region of interest" description="Disordered" evidence="1">
    <location>
        <begin position="1"/>
        <end position="104"/>
    </location>
</feature>
<evidence type="ECO:0000256" key="1">
    <source>
        <dbReference type="SAM" id="MobiDB-lite"/>
    </source>
</evidence>
<accession>H3GX24</accession>
<feature type="compositionally biased region" description="Basic and acidic residues" evidence="1">
    <location>
        <begin position="22"/>
        <end position="35"/>
    </location>
</feature>
<dbReference type="Proteomes" id="UP000005238">
    <property type="component" value="Unassembled WGS sequence"/>
</dbReference>
<dbReference type="HOGENOM" id="CLU_158958_0_0_1"/>
<keyword evidence="3" id="KW-1185">Reference proteome</keyword>
<dbReference type="AlphaFoldDB" id="H3GX24"/>
<organism evidence="2 3">
    <name type="scientific">Phytophthora ramorum</name>
    <name type="common">Sudden oak death agent</name>
    <dbReference type="NCBI Taxonomy" id="164328"/>
    <lineage>
        <taxon>Eukaryota</taxon>
        <taxon>Sar</taxon>
        <taxon>Stramenopiles</taxon>
        <taxon>Oomycota</taxon>
        <taxon>Peronosporomycetes</taxon>
        <taxon>Peronosporales</taxon>
        <taxon>Peronosporaceae</taxon>
        <taxon>Phytophthora</taxon>
    </lineage>
</organism>
<sequence>MNAHSRFALPINTHGNLKHLHDKAQAHDDGADKTDNQTATSAAASKPRRDSSSSKLSQKMKMLFLGKNTKAQPTPEEEAEMNERKRSTMSQLIGSHAFVQMGRR</sequence>
<reference evidence="3" key="1">
    <citation type="journal article" date="2006" name="Science">
        <title>Phytophthora genome sequences uncover evolutionary origins and mechanisms of pathogenesis.</title>
        <authorList>
            <person name="Tyler B.M."/>
            <person name="Tripathy S."/>
            <person name="Zhang X."/>
            <person name="Dehal P."/>
            <person name="Jiang R.H."/>
            <person name="Aerts A."/>
            <person name="Arredondo F.D."/>
            <person name="Baxter L."/>
            <person name="Bensasson D."/>
            <person name="Beynon J.L."/>
            <person name="Chapman J."/>
            <person name="Damasceno C.M."/>
            <person name="Dorrance A.E."/>
            <person name="Dou D."/>
            <person name="Dickerman A.W."/>
            <person name="Dubchak I.L."/>
            <person name="Garbelotto M."/>
            <person name="Gijzen M."/>
            <person name="Gordon S.G."/>
            <person name="Govers F."/>
            <person name="Grunwald N.J."/>
            <person name="Huang W."/>
            <person name="Ivors K.L."/>
            <person name="Jones R.W."/>
            <person name="Kamoun S."/>
            <person name="Krampis K."/>
            <person name="Lamour K.H."/>
            <person name="Lee M.K."/>
            <person name="McDonald W.H."/>
            <person name="Medina M."/>
            <person name="Meijer H.J."/>
            <person name="Nordberg E.K."/>
            <person name="Maclean D.J."/>
            <person name="Ospina-Giraldo M.D."/>
            <person name="Morris P.F."/>
            <person name="Phuntumart V."/>
            <person name="Putnam N.H."/>
            <person name="Rash S."/>
            <person name="Rose J.K."/>
            <person name="Sakihama Y."/>
            <person name="Salamov A.A."/>
            <person name="Savidor A."/>
            <person name="Scheuring C.F."/>
            <person name="Smith B.M."/>
            <person name="Sobral B.W."/>
            <person name="Terry A."/>
            <person name="Torto-Alalibo T.A."/>
            <person name="Win J."/>
            <person name="Xu Z."/>
            <person name="Zhang H."/>
            <person name="Grigoriev I.V."/>
            <person name="Rokhsar D.S."/>
            <person name="Boore J.L."/>
        </authorList>
    </citation>
    <scope>NUCLEOTIDE SEQUENCE [LARGE SCALE GENOMIC DNA]</scope>
    <source>
        <strain evidence="3">Pr102</strain>
    </source>
</reference>
<dbReference type="VEuPathDB" id="FungiDB:KRP23_13130"/>
<dbReference type="InParanoid" id="H3GX24"/>
<protein>
    <submittedName>
        <fullName evidence="2">Uncharacterized protein</fullName>
    </submittedName>
</protein>
<reference evidence="2" key="2">
    <citation type="submission" date="2015-06" db="UniProtKB">
        <authorList>
            <consortium name="EnsemblProtists"/>
        </authorList>
    </citation>
    <scope>IDENTIFICATION</scope>
    <source>
        <strain evidence="2">Pr102</strain>
    </source>
</reference>
<proteinExistence type="predicted"/>
<dbReference type="EnsemblProtists" id="Phyra82110">
    <property type="protein sequence ID" value="Phyra82110"/>
    <property type="gene ID" value="Phyra82110"/>
</dbReference>
<dbReference type="EMBL" id="DS566064">
    <property type="status" value="NOT_ANNOTATED_CDS"/>
    <property type="molecule type" value="Genomic_DNA"/>
</dbReference>
<dbReference type="VEuPathDB" id="FungiDB:KRP22_4129"/>
<evidence type="ECO:0000313" key="3">
    <source>
        <dbReference type="Proteomes" id="UP000005238"/>
    </source>
</evidence>
<evidence type="ECO:0000313" key="2">
    <source>
        <dbReference type="EnsemblProtists" id="Phyra82110"/>
    </source>
</evidence>
<dbReference type="eggNOG" id="ENOG502R7S2">
    <property type="taxonomic scope" value="Eukaryota"/>
</dbReference>